<reference evidence="10 11" key="1">
    <citation type="journal article" date="2004" name="Environ. Microbiol.">
        <title>Phylogeny-function analysis of (meta)genomic libraries: screening for expression of ribosomal RNA genes by large-insert library fluorescent in situ hybridization (LIL-FISH).</title>
        <authorList>
            <person name="Leveau J.H."/>
            <person name="Gerards S."/>
            <person name="de Boer W."/>
            <person name="van Veen J.A."/>
        </authorList>
    </citation>
    <scope>NUCLEOTIDE SEQUENCE [LARGE SCALE GENOMIC DNA]</scope>
    <source>
        <strain evidence="10 11">Ter331</strain>
    </source>
</reference>
<reference evidence="10 11" key="2">
    <citation type="journal article" date="2006" name="J. Microbiol. Methods">
        <title>Genomic flank-sequencing of plasposon insertion sites for rapid identification of functional genes.</title>
        <authorList>
            <person name="Leveau J.H."/>
            <person name="Gerards S."/>
            <person name="Fritsche K."/>
            <person name="Zondag G."/>
            <person name="van Veen J.A."/>
        </authorList>
    </citation>
    <scope>NUCLEOTIDE SEQUENCE [LARGE SCALE GENOMIC DNA]</scope>
    <source>
        <strain evidence="10 11">Ter331</strain>
    </source>
</reference>
<keyword evidence="5" id="KW-0029">Amino-acid transport</keyword>
<dbReference type="eggNOG" id="COG0559">
    <property type="taxonomic scope" value="Bacteria"/>
</dbReference>
<keyword evidence="7 9" id="KW-0472">Membrane</keyword>
<evidence type="ECO:0000256" key="9">
    <source>
        <dbReference type="SAM" id="Phobius"/>
    </source>
</evidence>
<dbReference type="InterPro" id="IPR001851">
    <property type="entry name" value="ABC_transp_permease"/>
</dbReference>
<dbReference type="GO" id="GO:0022857">
    <property type="term" value="F:transmembrane transporter activity"/>
    <property type="evidence" value="ECO:0007669"/>
    <property type="project" value="InterPro"/>
</dbReference>
<reference evidence="10 11" key="5">
    <citation type="journal article" date="2011" name="ISME J.">
        <title>Dual transcriptional profiling of a bacterial/fungal confrontation: Collimonas fungivorans versus Aspergillus niger.</title>
        <authorList>
            <person name="Mela F."/>
            <person name="Fritsche K."/>
            <person name="de Boer W."/>
            <person name="van Veen J.A."/>
            <person name="de Graaff L.H."/>
            <person name="van den Berg M."/>
            <person name="Leveau J.H."/>
        </authorList>
    </citation>
    <scope>NUCLEOTIDE SEQUENCE [LARGE SCALE GENOMIC DNA]</scope>
    <source>
        <strain evidence="10 11">Ter331</strain>
    </source>
</reference>
<evidence type="ECO:0000313" key="11">
    <source>
        <dbReference type="Proteomes" id="UP000008392"/>
    </source>
</evidence>
<feature type="transmembrane region" description="Helical" evidence="9">
    <location>
        <begin position="243"/>
        <end position="265"/>
    </location>
</feature>
<keyword evidence="10" id="KW-0378">Hydrolase</keyword>
<keyword evidence="6 9" id="KW-1133">Transmembrane helix</keyword>
<dbReference type="HOGENOM" id="CLU_039929_1_1_4"/>
<keyword evidence="11" id="KW-1185">Reference proteome</keyword>
<dbReference type="Proteomes" id="UP000008392">
    <property type="component" value="Chromosome"/>
</dbReference>
<feature type="transmembrane region" description="Helical" evidence="9">
    <location>
        <begin position="75"/>
        <end position="96"/>
    </location>
</feature>
<keyword evidence="4 9" id="KW-0812">Transmembrane</keyword>
<reference evidence="10 11" key="3">
    <citation type="journal article" date="2008" name="FEMS Microbiol. Ecol.">
        <title>Identification and characterization of genes underlying chitinolysis in Collimonas fungivorans Ter331.</title>
        <authorList>
            <person name="Fritsche K."/>
            <person name="de Boer W."/>
            <person name="Gerards S."/>
            <person name="van den Berg M."/>
            <person name="van Veen J.A."/>
            <person name="Leveau J.H."/>
        </authorList>
    </citation>
    <scope>NUCLEOTIDE SEQUENCE [LARGE SCALE GENOMIC DNA]</scope>
    <source>
        <strain evidence="10 11">Ter331</strain>
    </source>
</reference>
<evidence type="ECO:0000256" key="3">
    <source>
        <dbReference type="ARBA" id="ARBA00022475"/>
    </source>
</evidence>
<sequence length="306" mass="31806">MAVAVSWIDIMEILLQLVFSGIALGMIYAVIAFGYQLTFATSGTLNFGQGEALMLGALVGLSLVGNIHGGPYLNYWLMIPVVIVFGALQGAVVEWIGVRPALKIKSEFGWIMSTIALAIIFKNVAENIWGKDDLTFPSPLSSTPFQVFGANVQPMQVVVVLGALAMMLAVEFFNRKSIYGKAVVATSNDRDAAGLMGINTSMVITFSYALSSATAAFAGVLVAPLTLTGATMGAALGLKAFAVAIIGGLTSGMGAVVGGLILGIAETLTGFYISTGYKEVPGLVLLLLVLAVKPAGLFGKTAIKKV</sequence>
<dbReference type="PANTHER" id="PTHR11795:SF445">
    <property type="entry name" value="AMINO ACID ABC TRANSPORTER PERMEASE PROTEIN"/>
    <property type="match status" value="1"/>
</dbReference>
<evidence type="ECO:0000256" key="2">
    <source>
        <dbReference type="ARBA" id="ARBA00022448"/>
    </source>
</evidence>
<organism evidence="10 11">
    <name type="scientific">Collimonas fungivorans (strain Ter331)</name>
    <dbReference type="NCBI Taxonomy" id="1005048"/>
    <lineage>
        <taxon>Bacteria</taxon>
        <taxon>Pseudomonadati</taxon>
        <taxon>Pseudomonadota</taxon>
        <taxon>Betaproteobacteria</taxon>
        <taxon>Burkholderiales</taxon>
        <taxon>Oxalobacteraceae</taxon>
        <taxon>Collimonas</taxon>
    </lineage>
</organism>
<feature type="transmembrane region" description="Helical" evidence="9">
    <location>
        <begin position="216"/>
        <end position="236"/>
    </location>
</feature>
<dbReference type="KEGG" id="cfu:CFU_1806"/>
<evidence type="ECO:0000256" key="7">
    <source>
        <dbReference type="ARBA" id="ARBA00023136"/>
    </source>
</evidence>
<dbReference type="AlphaFoldDB" id="G0AGM5"/>
<evidence type="ECO:0000256" key="1">
    <source>
        <dbReference type="ARBA" id="ARBA00004651"/>
    </source>
</evidence>
<evidence type="ECO:0000256" key="6">
    <source>
        <dbReference type="ARBA" id="ARBA00022989"/>
    </source>
</evidence>
<comment type="subcellular location">
    <subcellularLocation>
        <location evidence="1">Cell membrane</location>
        <topology evidence="1">Multi-pass membrane protein</topology>
    </subcellularLocation>
</comment>
<dbReference type="EMBL" id="CP002745">
    <property type="protein sequence ID" value="AEK61638.1"/>
    <property type="molecule type" value="Genomic_DNA"/>
</dbReference>
<accession>G0AGM5</accession>
<comment type="similarity">
    <text evidence="8">Belongs to the binding-protein-dependent transport system permease family. LivHM subfamily.</text>
</comment>
<proteinExistence type="inferred from homology"/>
<evidence type="ECO:0000256" key="5">
    <source>
        <dbReference type="ARBA" id="ARBA00022970"/>
    </source>
</evidence>
<dbReference type="Pfam" id="PF02653">
    <property type="entry name" value="BPD_transp_2"/>
    <property type="match status" value="1"/>
</dbReference>
<name>G0AGM5_COLFT</name>
<protein>
    <submittedName>
        <fullName evidence="10">Inner-membrane translocator</fullName>
        <ecNumber evidence="10">3.6.3.17</ecNumber>
    </submittedName>
</protein>
<dbReference type="GO" id="GO:0005886">
    <property type="term" value="C:plasma membrane"/>
    <property type="evidence" value="ECO:0007669"/>
    <property type="project" value="UniProtKB-SubCell"/>
</dbReference>
<evidence type="ECO:0000256" key="4">
    <source>
        <dbReference type="ARBA" id="ARBA00022692"/>
    </source>
</evidence>
<dbReference type="STRING" id="1005048.CFU_1806"/>
<dbReference type="CDD" id="cd06582">
    <property type="entry name" value="TM_PBP1_LivH_like"/>
    <property type="match status" value="1"/>
</dbReference>
<feature type="transmembrane region" description="Helical" evidence="9">
    <location>
        <begin position="108"/>
        <end position="125"/>
    </location>
</feature>
<reference evidence="11" key="6">
    <citation type="submission" date="2011-05" db="EMBL/GenBank/DDBJ databases">
        <title>Complete sequence of Collimonas fungivorans Ter331.</title>
        <authorList>
            <person name="Leveau J.H."/>
        </authorList>
    </citation>
    <scope>NUCLEOTIDE SEQUENCE [LARGE SCALE GENOMIC DNA]</scope>
    <source>
        <strain evidence="11">Ter331</strain>
    </source>
</reference>
<dbReference type="GO" id="GO:0016787">
    <property type="term" value="F:hydrolase activity"/>
    <property type="evidence" value="ECO:0007669"/>
    <property type="project" value="UniProtKB-KW"/>
</dbReference>
<dbReference type="EC" id="3.6.3.17" evidence="10"/>
<reference evidence="10 11" key="4">
    <citation type="journal article" date="2010" name="Environ. Microbiol.">
        <title>The bacterial genus Collimonas: mycophagy, weathering and other adaptive solutions to life in oligotrophic soil environments.</title>
        <authorList>
            <person name="Leveau J.H."/>
            <person name="Uroz S."/>
            <person name="de Boer W."/>
        </authorList>
    </citation>
    <scope>NUCLEOTIDE SEQUENCE [LARGE SCALE GENOMIC DNA]</scope>
    <source>
        <strain evidence="10 11">Ter331</strain>
    </source>
</reference>
<feature type="transmembrane region" description="Helical" evidence="9">
    <location>
        <begin position="145"/>
        <end position="170"/>
    </location>
</feature>
<feature type="transmembrane region" description="Helical" evidence="9">
    <location>
        <begin position="280"/>
        <end position="299"/>
    </location>
</feature>
<evidence type="ECO:0000313" key="10">
    <source>
        <dbReference type="EMBL" id="AEK61638.1"/>
    </source>
</evidence>
<feature type="transmembrane region" description="Helical" evidence="9">
    <location>
        <begin position="191"/>
        <end position="210"/>
    </location>
</feature>
<keyword evidence="3" id="KW-1003">Cell membrane</keyword>
<dbReference type="GO" id="GO:0006865">
    <property type="term" value="P:amino acid transport"/>
    <property type="evidence" value="ECO:0007669"/>
    <property type="project" value="UniProtKB-KW"/>
</dbReference>
<dbReference type="PANTHER" id="PTHR11795">
    <property type="entry name" value="BRANCHED-CHAIN AMINO ACID TRANSPORT SYSTEM PERMEASE PROTEIN LIVH"/>
    <property type="match status" value="1"/>
</dbReference>
<gene>
    <name evidence="10" type="ordered locus">CFU_1806</name>
</gene>
<feature type="transmembrane region" description="Helical" evidence="9">
    <location>
        <begin position="13"/>
        <end position="40"/>
    </location>
</feature>
<evidence type="ECO:0000256" key="8">
    <source>
        <dbReference type="ARBA" id="ARBA00037998"/>
    </source>
</evidence>
<dbReference type="InterPro" id="IPR052157">
    <property type="entry name" value="BCAA_transport_permease"/>
</dbReference>
<keyword evidence="2" id="KW-0813">Transport</keyword>